<organism evidence="3 4">
    <name type="scientific">candidate division CPR2 bacterium GW2011_GWC2_39_10</name>
    <dbReference type="NCBI Taxonomy" id="1618345"/>
    <lineage>
        <taxon>Bacteria</taxon>
        <taxon>Bacteria division CPR2</taxon>
    </lineage>
</organism>
<feature type="transmembrane region" description="Helical" evidence="1">
    <location>
        <begin position="7"/>
        <end position="26"/>
    </location>
</feature>
<feature type="domain" description="Phosphatidic acid phosphatase type 2/haloperoxidase" evidence="2">
    <location>
        <begin position="119"/>
        <end position="195"/>
    </location>
</feature>
<gene>
    <name evidence="3" type="ORF">UT18_C0034G0006</name>
</gene>
<comment type="caution">
    <text evidence="3">The sequence shown here is derived from an EMBL/GenBank/DDBJ whole genome shotgun (WGS) entry which is preliminary data.</text>
</comment>
<feature type="transmembrane region" description="Helical" evidence="1">
    <location>
        <begin position="152"/>
        <end position="168"/>
    </location>
</feature>
<name>A0A0G0PU85_UNCC2</name>
<evidence type="ECO:0000256" key="1">
    <source>
        <dbReference type="SAM" id="Phobius"/>
    </source>
</evidence>
<feature type="transmembrane region" description="Helical" evidence="1">
    <location>
        <begin position="46"/>
        <end position="68"/>
    </location>
</feature>
<dbReference type="SUPFAM" id="SSF48317">
    <property type="entry name" value="Acid phosphatase/Vanadium-dependent haloperoxidase"/>
    <property type="match status" value="1"/>
</dbReference>
<evidence type="ECO:0000313" key="4">
    <source>
        <dbReference type="Proteomes" id="UP000034207"/>
    </source>
</evidence>
<keyword evidence="1" id="KW-0472">Membrane</keyword>
<reference evidence="3" key="1">
    <citation type="journal article" date="2015" name="Nature">
        <title>rRNA introns, odd ribosomes, and small enigmatic genomes across a large radiation of phyla.</title>
        <authorList>
            <person name="Brown C.T."/>
            <person name="Hug L.A."/>
            <person name="Thomas B.C."/>
            <person name="Sharon I."/>
            <person name="Castelle C.J."/>
            <person name="Singh A."/>
            <person name="Wilkins M.J."/>
            <person name="Williams K.H."/>
            <person name="Banfield J.F."/>
        </authorList>
    </citation>
    <scope>NUCLEOTIDE SEQUENCE [LARGE SCALE GENOMIC DNA]</scope>
</reference>
<evidence type="ECO:0000313" key="3">
    <source>
        <dbReference type="EMBL" id="KKQ92891.1"/>
    </source>
</evidence>
<feature type="transmembrane region" description="Helical" evidence="1">
    <location>
        <begin position="75"/>
        <end position="96"/>
    </location>
</feature>
<dbReference type="AlphaFoldDB" id="A0A0G0PU85"/>
<accession>A0A0G0PU85</accession>
<dbReference type="EMBL" id="LBVV01000034">
    <property type="protein sequence ID" value="KKQ92891.1"/>
    <property type="molecule type" value="Genomic_DNA"/>
</dbReference>
<feature type="transmembrane region" description="Helical" evidence="1">
    <location>
        <begin position="174"/>
        <end position="192"/>
    </location>
</feature>
<dbReference type="InterPro" id="IPR000326">
    <property type="entry name" value="PAP2/HPO"/>
</dbReference>
<protein>
    <recommendedName>
        <fullName evidence="2">Phosphatidic acid phosphatase type 2/haloperoxidase domain-containing protein</fullName>
    </recommendedName>
</protein>
<feature type="transmembrane region" description="Helical" evidence="1">
    <location>
        <begin position="128"/>
        <end position="145"/>
    </location>
</feature>
<dbReference type="Pfam" id="PF01569">
    <property type="entry name" value="PAP2"/>
    <property type="match status" value="1"/>
</dbReference>
<dbReference type="STRING" id="1618345.UT18_C0034G0006"/>
<proteinExistence type="predicted"/>
<dbReference type="Gene3D" id="1.20.144.10">
    <property type="entry name" value="Phosphatidic acid phosphatase type 2/haloperoxidase"/>
    <property type="match status" value="1"/>
</dbReference>
<keyword evidence="1" id="KW-0812">Transmembrane</keyword>
<dbReference type="InterPro" id="IPR036938">
    <property type="entry name" value="PAP2/HPO_sf"/>
</dbReference>
<keyword evidence="1" id="KW-1133">Transmembrane helix</keyword>
<sequence length="198" mass="22539">MNSKKMLKICLFIFSTVGTSLGYYIFNRPLGIAHIVETPLDNFLPIVPILTIPYLIFIPYVWGLIIYAFIEKKQFLALSIASIMIYVTSFVVYLTYQTYVPAPEIPGNDIFSKILRLVYEFDQRFSDLPSLHASMATLTAIYFWFNHSKYRYIALLYSIIVIASTVLLKQHYIPGMISGVLLGLAIGIISFVKIKDNG</sequence>
<evidence type="ECO:0000259" key="2">
    <source>
        <dbReference type="Pfam" id="PF01569"/>
    </source>
</evidence>
<dbReference type="Proteomes" id="UP000034207">
    <property type="component" value="Unassembled WGS sequence"/>
</dbReference>